<reference evidence="10" key="1">
    <citation type="submission" date="2023-06" db="EMBL/GenBank/DDBJ databases">
        <title>Survivors Of The Sea: Transcriptome response of Skeletonema marinoi to long-term dormancy.</title>
        <authorList>
            <person name="Pinder M.I.M."/>
            <person name="Kourtchenko O."/>
            <person name="Robertson E.K."/>
            <person name="Larsson T."/>
            <person name="Maumus F."/>
            <person name="Osuna-Cruz C.M."/>
            <person name="Vancaester E."/>
            <person name="Stenow R."/>
            <person name="Vandepoele K."/>
            <person name="Ploug H."/>
            <person name="Bruchert V."/>
            <person name="Godhe A."/>
            <person name="Topel M."/>
        </authorList>
    </citation>
    <scope>NUCLEOTIDE SEQUENCE</scope>
    <source>
        <strain evidence="10">R05AC</strain>
    </source>
</reference>
<evidence type="ECO:0000256" key="5">
    <source>
        <dbReference type="ARBA" id="ARBA00023004"/>
    </source>
</evidence>
<comment type="caution">
    <text evidence="10">The sequence shown here is derived from an EMBL/GenBank/DDBJ whole genome shotgun (WGS) entry which is preliminary data.</text>
</comment>
<evidence type="ECO:0000256" key="3">
    <source>
        <dbReference type="ARBA" id="ARBA00022723"/>
    </source>
</evidence>
<dbReference type="InterPro" id="IPR019794">
    <property type="entry name" value="Peroxidases_AS"/>
</dbReference>
<organism evidence="10 11">
    <name type="scientific">Skeletonema marinoi</name>
    <dbReference type="NCBI Taxonomy" id="267567"/>
    <lineage>
        <taxon>Eukaryota</taxon>
        <taxon>Sar</taxon>
        <taxon>Stramenopiles</taxon>
        <taxon>Ochrophyta</taxon>
        <taxon>Bacillariophyta</taxon>
        <taxon>Coscinodiscophyceae</taxon>
        <taxon>Thalassiosirophycidae</taxon>
        <taxon>Thalassiosirales</taxon>
        <taxon>Skeletonemataceae</taxon>
        <taxon>Skeletonema</taxon>
        <taxon>Skeletonema marinoi-dohrnii complex</taxon>
    </lineage>
</organism>
<dbReference type="AlphaFoldDB" id="A0AAD8YGC2"/>
<dbReference type="Gene3D" id="1.10.520.10">
    <property type="match status" value="1"/>
</dbReference>
<comment type="similarity">
    <text evidence="6">Belongs to the peroxidase family.</text>
</comment>
<keyword evidence="8" id="KW-0732">Signal</keyword>
<feature type="chain" id="PRO_5042202459" evidence="8">
    <location>
        <begin position="27"/>
        <end position="556"/>
    </location>
</feature>
<dbReference type="Proteomes" id="UP001224775">
    <property type="component" value="Unassembled WGS sequence"/>
</dbReference>
<evidence type="ECO:0000313" key="10">
    <source>
        <dbReference type="EMBL" id="KAK1746079.1"/>
    </source>
</evidence>
<keyword evidence="4 10" id="KW-0560">Oxidoreductase</keyword>
<feature type="domain" description="Plant heme peroxidase family profile" evidence="9">
    <location>
        <begin position="238"/>
        <end position="392"/>
    </location>
</feature>
<dbReference type="EMBL" id="JATAAI010000004">
    <property type="protein sequence ID" value="KAK1746079.1"/>
    <property type="molecule type" value="Genomic_DNA"/>
</dbReference>
<dbReference type="Gene3D" id="1.10.420.10">
    <property type="entry name" value="Peroxidase, domain 2"/>
    <property type="match status" value="1"/>
</dbReference>
<keyword evidence="5" id="KW-0408">Iron</keyword>
<evidence type="ECO:0000256" key="4">
    <source>
        <dbReference type="ARBA" id="ARBA00023002"/>
    </source>
</evidence>
<protein>
    <submittedName>
        <fullName evidence="10">Heme-dependent peroxidase</fullName>
        <ecNumber evidence="10">1.11.1.7</ecNumber>
    </submittedName>
</protein>
<proteinExistence type="inferred from homology"/>
<sequence>MMTQRRTSRRGAVLLLLFTTIAIKLSSHTSSAIAAENHHHPDAIDVEDSSNIDSIIDNNEVAATISAEKTKKKKSRRAEERVMDAWWPTYHPTTYWEGDEWSPTKKPTSWSKPTRKPTRKPSWNDWSPTHKPTRKPTWNDWSPTRKPTWNEWPSNSKPTRKPTRKPISWSKPTNKPSRKPTNKPTNKPSPKPTWKSGGSDNGDKYSKYRIYTKQGNPVGYNEEGWDKHFWWKDVIEDVRGECAAMFYEDLEYVAKAIRLSFHDCKGHSEGYGCDGCVNLNHIDNIGLEGIMEKLRPIAERYEEHLSRADTWILCALTALEISTSRTYPMNFIGRKSCEDSDDIGDGGDNHGVYGDEVHTYQLLRHFTTYFGFDAKCTVAVMGLHGISKMRPENSGHGNGPHPATWVKDASYKMTNDYFKGFEYEWTYEERDNDNKDYQKFGEQSQWYNGAYDEKRLVLLNVDIAMKWNYEEYVDDKGRIYCKVSDEANHHGGEDPRNVPECPRAYQTYNTVRDYAENYGLFLNDLEYCMIQMYTTGYRDGYDNSYFNYYGDGRATY</sequence>
<evidence type="ECO:0000256" key="6">
    <source>
        <dbReference type="RuleBase" id="RU004241"/>
    </source>
</evidence>
<feature type="compositionally biased region" description="Low complexity" evidence="7">
    <location>
        <begin position="182"/>
        <end position="196"/>
    </location>
</feature>
<dbReference type="InterPro" id="IPR002016">
    <property type="entry name" value="Haem_peroxidase"/>
</dbReference>
<keyword evidence="11" id="KW-1185">Reference proteome</keyword>
<evidence type="ECO:0000256" key="7">
    <source>
        <dbReference type="SAM" id="MobiDB-lite"/>
    </source>
</evidence>
<dbReference type="SUPFAM" id="SSF48113">
    <property type="entry name" value="Heme-dependent peroxidases"/>
    <property type="match status" value="1"/>
</dbReference>
<gene>
    <name evidence="10" type="ORF">QTG54_002686</name>
</gene>
<evidence type="ECO:0000313" key="11">
    <source>
        <dbReference type="Proteomes" id="UP001224775"/>
    </source>
</evidence>
<evidence type="ECO:0000256" key="1">
    <source>
        <dbReference type="ARBA" id="ARBA00022559"/>
    </source>
</evidence>
<dbReference type="GO" id="GO:0020037">
    <property type="term" value="F:heme binding"/>
    <property type="evidence" value="ECO:0007669"/>
    <property type="project" value="InterPro"/>
</dbReference>
<dbReference type="PROSITE" id="PS00436">
    <property type="entry name" value="PEROXIDASE_2"/>
    <property type="match status" value="1"/>
</dbReference>
<dbReference type="GO" id="GO:0046872">
    <property type="term" value="F:metal ion binding"/>
    <property type="evidence" value="ECO:0007669"/>
    <property type="project" value="UniProtKB-KW"/>
</dbReference>
<feature type="compositionally biased region" description="Polar residues" evidence="7">
    <location>
        <begin position="139"/>
        <end position="157"/>
    </location>
</feature>
<dbReference type="Pfam" id="PF00141">
    <property type="entry name" value="peroxidase"/>
    <property type="match status" value="1"/>
</dbReference>
<keyword evidence="1 10" id="KW-0575">Peroxidase</keyword>
<evidence type="ECO:0000256" key="8">
    <source>
        <dbReference type="SAM" id="SignalP"/>
    </source>
</evidence>
<dbReference type="GO" id="GO:0140825">
    <property type="term" value="F:lactoperoxidase activity"/>
    <property type="evidence" value="ECO:0007669"/>
    <property type="project" value="UniProtKB-EC"/>
</dbReference>
<accession>A0AAD8YGC2</accession>
<keyword evidence="3" id="KW-0479">Metal-binding</keyword>
<feature type="region of interest" description="Disordered" evidence="7">
    <location>
        <begin position="98"/>
        <end position="201"/>
    </location>
</feature>
<dbReference type="GO" id="GO:0006979">
    <property type="term" value="P:response to oxidative stress"/>
    <property type="evidence" value="ECO:0007669"/>
    <property type="project" value="InterPro"/>
</dbReference>
<name>A0AAD8YGC2_9STRA</name>
<feature type="signal peptide" evidence="8">
    <location>
        <begin position="1"/>
        <end position="26"/>
    </location>
</feature>
<dbReference type="EC" id="1.11.1.7" evidence="10"/>
<evidence type="ECO:0000259" key="9">
    <source>
        <dbReference type="Pfam" id="PF00141"/>
    </source>
</evidence>
<evidence type="ECO:0000256" key="2">
    <source>
        <dbReference type="ARBA" id="ARBA00022617"/>
    </source>
</evidence>
<dbReference type="InterPro" id="IPR010255">
    <property type="entry name" value="Haem_peroxidase_sf"/>
</dbReference>
<dbReference type="CDD" id="cd00314">
    <property type="entry name" value="plant_peroxidase_like"/>
    <property type="match status" value="1"/>
</dbReference>
<keyword evidence="2" id="KW-0349">Heme</keyword>